<feature type="signal peptide" evidence="2">
    <location>
        <begin position="1"/>
        <end position="22"/>
    </location>
</feature>
<proteinExistence type="predicted"/>
<keyword evidence="4" id="KW-1185">Reference proteome</keyword>
<dbReference type="PROSITE" id="PS51257">
    <property type="entry name" value="PROKAR_LIPOPROTEIN"/>
    <property type="match status" value="1"/>
</dbReference>
<evidence type="ECO:0000313" key="3">
    <source>
        <dbReference type="EMBL" id="SDF16526.1"/>
    </source>
</evidence>
<dbReference type="EMBL" id="FNBT01000002">
    <property type="protein sequence ID" value="SDF16526.1"/>
    <property type="molecule type" value="Genomic_DNA"/>
</dbReference>
<dbReference type="RefSeq" id="WP_091764265.1">
    <property type="nucleotide sequence ID" value="NZ_FNBT01000002.1"/>
</dbReference>
<keyword evidence="2" id="KW-0732">Signal</keyword>
<evidence type="ECO:0000256" key="2">
    <source>
        <dbReference type="SAM" id="SignalP"/>
    </source>
</evidence>
<feature type="chain" id="PRO_5011557374" evidence="2">
    <location>
        <begin position="23"/>
        <end position="137"/>
    </location>
</feature>
<name>A0A1G7IVB4_9ACTN</name>
<evidence type="ECO:0000256" key="1">
    <source>
        <dbReference type="SAM" id="MobiDB-lite"/>
    </source>
</evidence>
<protein>
    <submittedName>
        <fullName evidence="3">Uncharacterized protein</fullName>
    </submittedName>
</protein>
<feature type="region of interest" description="Disordered" evidence="1">
    <location>
        <begin position="50"/>
        <end position="70"/>
    </location>
</feature>
<gene>
    <name evidence="3" type="ORF">SAMN05660662_1144</name>
</gene>
<dbReference type="AlphaFoldDB" id="A0A1G7IVB4"/>
<dbReference type="STRING" id="1550231.SAMN05660662_1144"/>
<accession>A0A1G7IVB4</accession>
<reference evidence="4" key="1">
    <citation type="submission" date="2016-10" db="EMBL/GenBank/DDBJ databases">
        <authorList>
            <person name="Varghese N."/>
            <person name="Submissions S."/>
        </authorList>
    </citation>
    <scope>NUCLEOTIDE SEQUENCE [LARGE SCALE GENOMIC DNA]</scope>
    <source>
        <strain evidence="4">DSM 44268</strain>
    </source>
</reference>
<dbReference type="Proteomes" id="UP000199406">
    <property type="component" value="Unassembled WGS sequence"/>
</dbReference>
<organism evidence="3 4">
    <name type="scientific">Blastococcus aurantiacus</name>
    <dbReference type="NCBI Taxonomy" id="1550231"/>
    <lineage>
        <taxon>Bacteria</taxon>
        <taxon>Bacillati</taxon>
        <taxon>Actinomycetota</taxon>
        <taxon>Actinomycetes</taxon>
        <taxon>Geodermatophilales</taxon>
        <taxon>Geodermatophilaceae</taxon>
        <taxon>Blastococcus</taxon>
    </lineage>
</organism>
<evidence type="ECO:0000313" key="4">
    <source>
        <dbReference type="Proteomes" id="UP000199406"/>
    </source>
</evidence>
<sequence>MRRRTAVIGALLLAAATGCADAAEDEDEGDSAGACAVPIVMATPEEVRPGDEVTVPVTGPWECRDSGGPAVVDEERPVLDILVEFHQGDVLEPARDVRGTGTTYDGSVTVVVPEDAVPGPAGVRVGDVVHGWFTVVA</sequence>